<feature type="transmembrane region" description="Helical" evidence="1">
    <location>
        <begin position="238"/>
        <end position="261"/>
    </location>
</feature>
<keyword evidence="1" id="KW-0812">Transmembrane</keyword>
<name>A0A6H0FVC5_ACIPI</name>
<protein>
    <submittedName>
        <fullName evidence="2">Uncharacterized protein</fullName>
    </submittedName>
</protein>
<organism evidence="2 3">
    <name type="scientific">Acinetobacter pittii</name>
    <name type="common">Acinetobacter genomosp. 3</name>
    <dbReference type="NCBI Taxonomy" id="48296"/>
    <lineage>
        <taxon>Bacteria</taxon>
        <taxon>Pseudomonadati</taxon>
        <taxon>Pseudomonadota</taxon>
        <taxon>Gammaproteobacteria</taxon>
        <taxon>Moraxellales</taxon>
        <taxon>Moraxellaceae</taxon>
        <taxon>Acinetobacter</taxon>
        <taxon>Acinetobacter calcoaceticus/baumannii complex</taxon>
    </lineage>
</organism>
<accession>A0A6H0FVC5</accession>
<sequence length="480" mass="57786">MPTAKSVRKDGEIDLITFVGNIFKYEEFDFDRELEAIKSSNYDNYLKEISDNYYSFMRASDFRALIVHEQTHFLDLTATFWGIEYNLRKIRVLDEITIERVEVFKLNYSELQCMHNEYNISFENFSYKDVESFKHIYEYSEKFGVLLFIILTDKNGIQKKVPVTILSLFEGHAFSNEELRRINDIKIITNREVKSKFIDFIEKEYYSYLNDINNHEYNILLILSTIHMERFGLKRKEILAFFSAVAGFTFNLYSSGISILANRIFEYIGSKLKYCVKADLCRNQLRHILAFHTILRSYEFINHPYNRHKKKYLIDLVKKQPLFFIFNMWDKISGEELNKYRFLDEIEMPMYLKMFDEYNYDKTKEVFKRSAENSKKFKNNNYVLHNLDDYYLLDMYRDYLKYDIKPENRIIRFSKSIDINIEEYFEEDEEHLLLSCLVDDEIFKKTNKFHLDLEGAINLDLESRKQALLNPDTVFNIIFT</sequence>
<proteinExistence type="predicted"/>
<dbReference type="EMBL" id="CP049806">
    <property type="protein sequence ID" value="QIT18357.1"/>
    <property type="molecule type" value="Genomic_DNA"/>
</dbReference>
<keyword evidence="1" id="KW-1133">Transmembrane helix</keyword>
<dbReference type="RefSeq" id="WP_167563797.1">
    <property type="nucleotide sequence ID" value="NZ_CP049806.1"/>
</dbReference>
<evidence type="ECO:0000313" key="2">
    <source>
        <dbReference type="EMBL" id="QIT18357.1"/>
    </source>
</evidence>
<dbReference type="AlphaFoldDB" id="A0A6H0FVC5"/>
<keyword evidence="1" id="KW-0472">Membrane</keyword>
<dbReference type="Proteomes" id="UP000501692">
    <property type="component" value="Chromosome"/>
</dbReference>
<gene>
    <name evidence="2" type="ORF">G8E09_11870</name>
</gene>
<evidence type="ECO:0000256" key="1">
    <source>
        <dbReference type="SAM" id="Phobius"/>
    </source>
</evidence>
<reference evidence="2 3" key="1">
    <citation type="submission" date="2020-03" db="EMBL/GenBank/DDBJ databases">
        <authorList>
            <person name="Zhang L."/>
            <person name="Han X."/>
            <person name="Chen Y."/>
            <person name="Yu Y."/>
        </authorList>
    </citation>
    <scope>NUCLEOTIDE SEQUENCE [LARGE SCALE GENOMIC DNA]</scope>
    <source>
        <strain evidence="2 3">A1254</strain>
    </source>
</reference>
<evidence type="ECO:0000313" key="3">
    <source>
        <dbReference type="Proteomes" id="UP000501692"/>
    </source>
</evidence>